<dbReference type="InterPro" id="IPR027417">
    <property type="entry name" value="P-loop_NTPase"/>
</dbReference>
<proteinExistence type="inferred from homology"/>
<evidence type="ECO:0000256" key="5">
    <source>
        <dbReference type="ARBA" id="ARBA00022694"/>
    </source>
</evidence>
<evidence type="ECO:0000256" key="2">
    <source>
        <dbReference type="ARBA" id="ARBA00007599"/>
    </source>
</evidence>
<dbReference type="Gene3D" id="3.40.50.300">
    <property type="entry name" value="P-loop containing nucleotide triphosphate hydrolases"/>
    <property type="match status" value="1"/>
</dbReference>
<gene>
    <name evidence="11" type="primary">tsaE</name>
    <name evidence="11" type="ORF">ACFFIT_06455</name>
</gene>
<protein>
    <recommendedName>
        <fullName evidence="3">tRNA threonylcarbamoyladenosine biosynthesis protein TsaE</fullName>
    </recommendedName>
    <alternativeName>
        <fullName evidence="10">t(6)A37 threonylcarbamoyladenosine biosynthesis protein TsaE</fullName>
    </alternativeName>
</protein>
<dbReference type="PANTHER" id="PTHR33540">
    <property type="entry name" value="TRNA THREONYLCARBAMOYLADENOSINE BIOSYNTHESIS PROTEIN TSAE"/>
    <property type="match status" value="1"/>
</dbReference>
<comment type="similarity">
    <text evidence="2">Belongs to the TsaE family.</text>
</comment>
<evidence type="ECO:0000256" key="7">
    <source>
        <dbReference type="ARBA" id="ARBA00022741"/>
    </source>
</evidence>
<dbReference type="NCBIfam" id="TIGR00150">
    <property type="entry name" value="T6A_YjeE"/>
    <property type="match status" value="1"/>
</dbReference>
<keyword evidence="9" id="KW-0460">Magnesium</keyword>
<keyword evidence="8" id="KW-0067">ATP-binding</keyword>
<accession>A0ABV6CDU1</accession>
<evidence type="ECO:0000256" key="3">
    <source>
        <dbReference type="ARBA" id="ARBA00019010"/>
    </source>
</evidence>
<evidence type="ECO:0000313" key="12">
    <source>
        <dbReference type="Proteomes" id="UP001589758"/>
    </source>
</evidence>
<name>A0ABV6CDU1_9GAMM</name>
<dbReference type="PANTHER" id="PTHR33540:SF2">
    <property type="entry name" value="TRNA THREONYLCARBAMOYLADENOSINE BIOSYNTHESIS PROTEIN TSAE"/>
    <property type="match status" value="1"/>
</dbReference>
<evidence type="ECO:0000256" key="4">
    <source>
        <dbReference type="ARBA" id="ARBA00022490"/>
    </source>
</evidence>
<evidence type="ECO:0000313" key="11">
    <source>
        <dbReference type="EMBL" id="MFC0179726.1"/>
    </source>
</evidence>
<keyword evidence="5" id="KW-0819">tRNA processing</keyword>
<dbReference type="SUPFAM" id="SSF52540">
    <property type="entry name" value="P-loop containing nucleoside triphosphate hydrolases"/>
    <property type="match status" value="1"/>
</dbReference>
<evidence type="ECO:0000256" key="9">
    <source>
        <dbReference type="ARBA" id="ARBA00022842"/>
    </source>
</evidence>
<evidence type="ECO:0000256" key="1">
    <source>
        <dbReference type="ARBA" id="ARBA00004496"/>
    </source>
</evidence>
<reference evidence="11 12" key="1">
    <citation type="submission" date="2024-09" db="EMBL/GenBank/DDBJ databases">
        <authorList>
            <person name="Sun Q."/>
            <person name="Mori K."/>
        </authorList>
    </citation>
    <scope>NUCLEOTIDE SEQUENCE [LARGE SCALE GENOMIC DNA]</scope>
    <source>
        <strain evidence="11 12">CCM 8545</strain>
    </source>
</reference>
<comment type="subcellular location">
    <subcellularLocation>
        <location evidence="1">Cytoplasm</location>
    </subcellularLocation>
</comment>
<evidence type="ECO:0000256" key="6">
    <source>
        <dbReference type="ARBA" id="ARBA00022723"/>
    </source>
</evidence>
<evidence type="ECO:0000256" key="10">
    <source>
        <dbReference type="ARBA" id="ARBA00032441"/>
    </source>
</evidence>
<dbReference type="Proteomes" id="UP001589758">
    <property type="component" value="Unassembled WGS sequence"/>
</dbReference>
<comment type="caution">
    <text evidence="11">The sequence shown here is derived from an EMBL/GenBank/DDBJ whole genome shotgun (WGS) entry which is preliminary data.</text>
</comment>
<keyword evidence="7" id="KW-0547">Nucleotide-binding</keyword>
<dbReference type="EMBL" id="JBHLXE010000071">
    <property type="protein sequence ID" value="MFC0179726.1"/>
    <property type="molecule type" value="Genomic_DNA"/>
</dbReference>
<dbReference type="RefSeq" id="WP_385876830.1">
    <property type="nucleotide sequence ID" value="NZ_JBHLXE010000071.1"/>
</dbReference>
<dbReference type="InterPro" id="IPR003442">
    <property type="entry name" value="T6A_TsaE"/>
</dbReference>
<keyword evidence="12" id="KW-1185">Reference proteome</keyword>
<sequence length="168" mass="18833">MTVKHSFFLNDETQTQQLAATLAQILHVPLVTIHLEGDLGAGKTTFSRGFIQSLGHKGHVKSPTYTLVEPYELGNKRIFHFDLYRLAAAEELEMMGMRDYLTPMHNQQVILLIEWPSKGEGVLPSPDILLKLSHSDSINEPNRRHVLLESQSPIGESILGAFQFAGRD</sequence>
<organism evidence="11 12">
    <name type="scientific">Thorsellia kenyensis</name>
    <dbReference type="NCBI Taxonomy" id="1549888"/>
    <lineage>
        <taxon>Bacteria</taxon>
        <taxon>Pseudomonadati</taxon>
        <taxon>Pseudomonadota</taxon>
        <taxon>Gammaproteobacteria</taxon>
        <taxon>Enterobacterales</taxon>
        <taxon>Thorselliaceae</taxon>
        <taxon>Thorsellia</taxon>
    </lineage>
</organism>
<keyword evidence="6" id="KW-0479">Metal-binding</keyword>
<keyword evidence="4" id="KW-0963">Cytoplasm</keyword>
<evidence type="ECO:0000256" key="8">
    <source>
        <dbReference type="ARBA" id="ARBA00022840"/>
    </source>
</evidence>
<dbReference type="Pfam" id="PF02367">
    <property type="entry name" value="TsaE"/>
    <property type="match status" value="1"/>
</dbReference>